<sequence>MTVLVKDKTFVPDDWHAGYVPLAALADRPDGVGVDLSSPELSAREWARLGTLLPRLALVRIRLRHFGDLAALDLAHAIRATGFDGRLRAHGAVLARAYTLIRCSGFSEVELDHAQASRQPAEHWRLDSAWQPIPRRGVWEPSQPAAVRRGDAEHR</sequence>
<proteinExistence type="predicted"/>
<evidence type="ECO:0000313" key="2">
    <source>
        <dbReference type="EMBL" id="MCW1932903.1"/>
    </source>
</evidence>
<feature type="region of interest" description="Disordered" evidence="1">
    <location>
        <begin position="135"/>
        <end position="155"/>
    </location>
</feature>
<organism evidence="2 3">
    <name type="scientific">Pararhodobacter zhoushanensis</name>
    <dbReference type="NCBI Taxonomy" id="2479545"/>
    <lineage>
        <taxon>Bacteria</taxon>
        <taxon>Pseudomonadati</taxon>
        <taxon>Pseudomonadota</taxon>
        <taxon>Alphaproteobacteria</taxon>
        <taxon>Rhodobacterales</taxon>
        <taxon>Paracoccaceae</taxon>
        <taxon>Pararhodobacter</taxon>
    </lineage>
</organism>
<dbReference type="RefSeq" id="WP_264505864.1">
    <property type="nucleotide sequence ID" value="NZ_JAPDFL010000001.1"/>
</dbReference>
<evidence type="ECO:0000313" key="3">
    <source>
        <dbReference type="Proteomes" id="UP001208938"/>
    </source>
</evidence>
<name>A0ABT3GZB7_9RHOB</name>
<evidence type="ECO:0000256" key="1">
    <source>
        <dbReference type="SAM" id="MobiDB-lite"/>
    </source>
</evidence>
<accession>A0ABT3GZB7</accession>
<gene>
    <name evidence="2" type="ORF">OKW52_11720</name>
</gene>
<keyword evidence="3" id="KW-1185">Reference proteome</keyword>
<dbReference type="InterPro" id="IPR008318">
    <property type="entry name" value="UCP030820"/>
</dbReference>
<reference evidence="2 3" key="1">
    <citation type="submission" date="2022-10" db="EMBL/GenBank/DDBJ databases">
        <title>Pararhodobacter sp. nov., isolated from marine algae.</title>
        <authorList>
            <person name="Choi B.J."/>
            <person name="Kim J.M."/>
            <person name="Lee J.K."/>
            <person name="Choi D.G."/>
            <person name="Jeon C.O."/>
        </authorList>
    </citation>
    <scope>NUCLEOTIDE SEQUENCE [LARGE SCALE GENOMIC DNA]</scope>
    <source>
        <strain evidence="2 3">ZQ420</strain>
    </source>
</reference>
<dbReference type="EMBL" id="JAPDFL010000001">
    <property type="protein sequence ID" value="MCW1932903.1"/>
    <property type="molecule type" value="Genomic_DNA"/>
</dbReference>
<protein>
    <submittedName>
        <fullName evidence="2">DUF934 domain-containing protein</fullName>
    </submittedName>
</protein>
<dbReference type="Proteomes" id="UP001208938">
    <property type="component" value="Unassembled WGS sequence"/>
</dbReference>
<comment type="caution">
    <text evidence="2">The sequence shown here is derived from an EMBL/GenBank/DDBJ whole genome shotgun (WGS) entry which is preliminary data.</text>
</comment>
<dbReference type="Pfam" id="PF06073">
    <property type="entry name" value="DUF934"/>
    <property type="match status" value="1"/>
</dbReference>